<evidence type="ECO:0000313" key="8">
    <source>
        <dbReference type="EMBL" id="EDV21399.1"/>
    </source>
</evidence>
<dbReference type="PROSITE" id="PS50600">
    <property type="entry name" value="ULP_PROTEASE"/>
    <property type="match status" value="1"/>
</dbReference>
<evidence type="ECO:0000259" key="7">
    <source>
        <dbReference type="PROSITE" id="PS50600"/>
    </source>
</evidence>
<proteinExistence type="inferred from homology"/>
<feature type="domain" description="Ubiquitin-like protease family profile" evidence="7">
    <location>
        <begin position="1"/>
        <end position="171"/>
    </location>
</feature>
<dbReference type="HOGENOM" id="CLU_024324_1_1_1"/>
<dbReference type="eggNOG" id="KOG0779">
    <property type="taxonomic scope" value="Eukaryota"/>
</dbReference>
<evidence type="ECO:0000256" key="2">
    <source>
        <dbReference type="ARBA" id="ARBA00022553"/>
    </source>
</evidence>
<dbReference type="Pfam" id="PF02902">
    <property type="entry name" value="Peptidase_C48"/>
    <property type="match status" value="1"/>
</dbReference>
<dbReference type="RefSeq" id="XP_002115999.1">
    <property type="nucleotide sequence ID" value="XM_002115963.1"/>
</dbReference>
<organism evidence="8 9">
    <name type="scientific">Trichoplax adhaerens</name>
    <name type="common">Trichoplax reptans</name>
    <dbReference type="NCBI Taxonomy" id="10228"/>
    <lineage>
        <taxon>Eukaryota</taxon>
        <taxon>Metazoa</taxon>
        <taxon>Placozoa</taxon>
        <taxon>Uniplacotomia</taxon>
        <taxon>Trichoplacea</taxon>
        <taxon>Trichoplacidae</taxon>
        <taxon>Trichoplax</taxon>
    </lineage>
</organism>
<sequence>MYENVKNWTRNVNLFQKDFIVIPINERSHWYLAVLCYPYLEKAVPREIITVSDKDSNPDDESSSSKMTGRSRHTGDSSIRISKSNNCHSCNFYRFITTFDRSCILVFDSLGCPRPAVFRNLRLYLSLEWKNKNEVSRKFNSETVPGYCPKIPHQNNDCDCGLYLLQYFESFFKNPFNDYTPPIHLRKWFNLDEVSNKRYDILEVIDQIRKK</sequence>
<dbReference type="Proteomes" id="UP000009022">
    <property type="component" value="Unassembled WGS sequence"/>
</dbReference>
<evidence type="ECO:0000256" key="5">
    <source>
        <dbReference type="ARBA" id="ARBA00022801"/>
    </source>
</evidence>
<dbReference type="CTD" id="6757295"/>
<dbReference type="InterPro" id="IPR003653">
    <property type="entry name" value="Peptidase_C48_C"/>
</dbReference>
<dbReference type="PhylomeDB" id="B3S700"/>
<dbReference type="KEGG" id="tad:TRIADDRAFT_30401"/>
<dbReference type="InParanoid" id="B3S700"/>
<evidence type="ECO:0000256" key="4">
    <source>
        <dbReference type="ARBA" id="ARBA00022786"/>
    </source>
</evidence>
<evidence type="ECO:0000256" key="6">
    <source>
        <dbReference type="SAM" id="MobiDB-lite"/>
    </source>
</evidence>
<keyword evidence="3" id="KW-0645">Protease</keyword>
<dbReference type="GeneID" id="6757295"/>
<dbReference type="GO" id="GO:0006508">
    <property type="term" value="P:proteolysis"/>
    <property type="evidence" value="ECO:0007669"/>
    <property type="project" value="UniProtKB-KW"/>
</dbReference>
<dbReference type="EMBL" id="DS985253">
    <property type="protein sequence ID" value="EDV21399.1"/>
    <property type="molecule type" value="Genomic_DNA"/>
</dbReference>
<comment type="similarity">
    <text evidence="1">Belongs to the peptidase C48 family.</text>
</comment>
<dbReference type="PANTHER" id="PTHR46896">
    <property type="entry name" value="SENTRIN-SPECIFIC PROTEASE"/>
    <property type="match status" value="1"/>
</dbReference>
<keyword evidence="4" id="KW-0833">Ubl conjugation pathway</keyword>
<keyword evidence="2" id="KW-0597">Phosphoprotein</keyword>
<gene>
    <name evidence="8" type="ORF">TRIADDRAFT_30401</name>
</gene>
<dbReference type="SUPFAM" id="SSF54001">
    <property type="entry name" value="Cysteine proteinases"/>
    <property type="match status" value="1"/>
</dbReference>
<dbReference type="InterPro" id="IPR051947">
    <property type="entry name" value="Sentrin-specific_protease"/>
</dbReference>
<dbReference type="Gene3D" id="3.40.395.10">
    <property type="entry name" value="Adenoviral Proteinase, Chain A"/>
    <property type="match status" value="1"/>
</dbReference>
<dbReference type="PANTHER" id="PTHR46896:SF3">
    <property type="entry name" value="FI06413P-RELATED"/>
    <property type="match status" value="1"/>
</dbReference>
<evidence type="ECO:0000256" key="1">
    <source>
        <dbReference type="ARBA" id="ARBA00005234"/>
    </source>
</evidence>
<dbReference type="InterPro" id="IPR038765">
    <property type="entry name" value="Papain-like_cys_pep_sf"/>
</dbReference>
<name>B3S700_TRIAD</name>
<keyword evidence="9" id="KW-1185">Reference proteome</keyword>
<accession>B3S700</accession>
<dbReference type="STRING" id="10228.B3S700"/>
<evidence type="ECO:0000256" key="3">
    <source>
        <dbReference type="ARBA" id="ARBA00022670"/>
    </source>
</evidence>
<dbReference type="GO" id="GO:0008234">
    <property type="term" value="F:cysteine-type peptidase activity"/>
    <property type="evidence" value="ECO:0007669"/>
    <property type="project" value="InterPro"/>
</dbReference>
<reference evidence="8 9" key="1">
    <citation type="journal article" date="2008" name="Nature">
        <title>The Trichoplax genome and the nature of placozoans.</title>
        <authorList>
            <person name="Srivastava M."/>
            <person name="Begovic E."/>
            <person name="Chapman J."/>
            <person name="Putnam N.H."/>
            <person name="Hellsten U."/>
            <person name="Kawashima T."/>
            <person name="Kuo A."/>
            <person name="Mitros T."/>
            <person name="Salamov A."/>
            <person name="Carpenter M.L."/>
            <person name="Signorovitch A.Y."/>
            <person name="Moreno M.A."/>
            <person name="Kamm K."/>
            <person name="Grimwood J."/>
            <person name="Schmutz J."/>
            <person name="Shapiro H."/>
            <person name="Grigoriev I.V."/>
            <person name="Buss L.W."/>
            <person name="Schierwater B."/>
            <person name="Dellaporta S.L."/>
            <person name="Rokhsar D.S."/>
        </authorList>
    </citation>
    <scope>NUCLEOTIDE SEQUENCE [LARGE SCALE GENOMIC DNA]</scope>
    <source>
        <strain evidence="8 9">Grell-BS-1999</strain>
    </source>
</reference>
<keyword evidence="5" id="KW-0378">Hydrolase</keyword>
<feature type="region of interest" description="Disordered" evidence="6">
    <location>
        <begin position="51"/>
        <end position="77"/>
    </location>
</feature>
<dbReference type="AlphaFoldDB" id="B3S700"/>
<protein>
    <recommendedName>
        <fullName evidence="7">Ubiquitin-like protease family profile domain-containing protein</fullName>
    </recommendedName>
</protein>
<evidence type="ECO:0000313" key="9">
    <source>
        <dbReference type="Proteomes" id="UP000009022"/>
    </source>
</evidence>
<dbReference type="OrthoDB" id="442460at2759"/>